<evidence type="ECO:0000313" key="4">
    <source>
        <dbReference type="EMBL" id="GMA38938.1"/>
    </source>
</evidence>
<dbReference type="Proteomes" id="UP001157126">
    <property type="component" value="Unassembled WGS sequence"/>
</dbReference>
<evidence type="ECO:0000256" key="3">
    <source>
        <dbReference type="SAM" id="MobiDB-lite"/>
    </source>
</evidence>
<dbReference type="InterPro" id="IPR002347">
    <property type="entry name" value="SDR_fam"/>
</dbReference>
<organism evidence="4 5">
    <name type="scientific">Mobilicoccus caccae</name>
    <dbReference type="NCBI Taxonomy" id="1859295"/>
    <lineage>
        <taxon>Bacteria</taxon>
        <taxon>Bacillati</taxon>
        <taxon>Actinomycetota</taxon>
        <taxon>Actinomycetes</taxon>
        <taxon>Micrococcales</taxon>
        <taxon>Dermatophilaceae</taxon>
        <taxon>Mobilicoccus</taxon>
    </lineage>
</organism>
<dbReference type="PROSITE" id="PS00061">
    <property type="entry name" value="ADH_SHORT"/>
    <property type="match status" value="1"/>
</dbReference>
<gene>
    <name evidence="4" type="ORF">GCM10025883_09830</name>
</gene>
<proteinExistence type="inferred from homology"/>
<dbReference type="RefSeq" id="WP_284302958.1">
    <property type="nucleotide sequence ID" value="NZ_BSUO01000001.1"/>
</dbReference>
<dbReference type="Gene3D" id="3.40.50.720">
    <property type="entry name" value="NAD(P)-binding Rossmann-like Domain"/>
    <property type="match status" value="1"/>
</dbReference>
<evidence type="ECO:0000256" key="2">
    <source>
        <dbReference type="ARBA" id="ARBA00023002"/>
    </source>
</evidence>
<accession>A0ABQ6INY2</accession>
<dbReference type="PRINTS" id="PR00081">
    <property type="entry name" value="GDHRDH"/>
</dbReference>
<comment type="similarity">
    <text evidence="1">Belongs to the short-chain dehydrogenases/reductases (SDR) family.</text>
</comment>
<feature type="compositionally biased region" description="Basic and acidic residues" evidence="3">
    <location>
        <begin position="1"/>
        <end position="21"/>
    </location>
</feature>
<dbReference type="EMBL" id="BSUO01000001">
    <property type="protein sequence ID" value="GMA38938.1"/>
    <property type="molecule type" value="Genomic_DNA"/>
</dbReference>
<comment type="caution">
    <text evidence="4">The sequence shown here is derived from an EMBL/GenBank/DDBJ whole genome shotgun (WGS) entry which is preliminary data.</text>
</comment>
<dbReference type="Pfam" id="PF13561">
    <property type="entry name" value="adh_short_C2"/>
    <property type="match status" value="1"/>
</dbReference>
<dbReference type="PANTHER" id="PTHR48107:SF16">
    <property type="entry name" value="NADPH-DEPENDENT ALDEHYDE REDUCTASE 1, CHLOROPLASTIC"/>
    <property type="match status" value="1"/>
</dbReference>
<evidence type="ECO:0000256" key="1">
    <source>
        <dbReference type="ARBA" id="ARBA00006484"/>
    </source>
</evidence>
<dbReference type="SUPFAM" id="SSF51735">
    <property type="entry name" value="NAD(P)-binding Rossmann-fold domains"/>
    <property type="match status" value="1"/>
</dbReference>
<dbReference type="PRINTS" id="PR00080">
    <property type="entry name" value="SDRFAMILY"/>
</dbReference>
<dbReference type="InterPro" id="IPR036291">
    <property type="entry name" value="NAD(P)-bd_dom_sf"/>
</dbReference>
<name>A0ABQ6INY2_9MICO</name>
<feature type="region of interest" description="Disordered" evidence="3">
    <location>
        <begin position="1"/>
        <end position="44"/>
    </location>
</feature>
<dbReference type="InterPro" id="IPR020904">
    <property type="entry name" value="Sc_DH/Rdtase_CS"/>
</dbReference>
<sequence length="303" mass="32162">MKKPDVVRNAEKLVRDDEEGKIFPSQQQTPPGLTGEMDPVPDHGEQTWRGRGRLEGLKAFITGADSGIGRAVAIAYAREGADVAIGYLPEEQVDAEETARVVEEAGRTAVLVPADLRTNEECVRSIGEAVEGLGGLDILVNNAGYHWERSGEGLEGLDLEEMDRTFRTNLNAILWLSRAALPHLGEGASIINTSSVQAYDPSTSLLDYAATKAAVNNLTVNLAADLGPKGIRVNAVAPGPIWTPLQPATRFPEKVESFGANTPLGRAGQPSEMAGAYVFLASPEEASYVSGTVIGVTGGRPVF</sequence>
<keyword evidence="5" id="KW-1185">Reference proteome</keyword>
<keyword evidence="2" id="KW-0560">Oxidoreductase</keyword>
<evidence type="ECO:0000313" key="5">
    <source>
        <dbReference type="Proteomes" id="UP001157126"/>
    </source>
</evidence>
<dbReference type="PANTHER" id="PTHR48107">
    <property type="entry name" value="NADPH-DEPENDENT ALDEHYDE REDUCTASE-LIKE PROTEIN, CHLOROPLASTIC-RELATED"/>
    <property type="match status" value="1"/>
</dbReference>
<reference evidence="5" key="1">
    <citation type="journal article" date="2019" name="Int. J. Syst. Evol. Microbiol.">
        <title>The Global Catalogue of Microorganisms (GCM) 10K type strain sequencing project: providing services to taxonomists for standard genome sequencing and annotation.</title>
        <authorList>
            <consortium name="The Broad Institute Genomics Platform"/>
            <consortium name="The Broad Institute Genome Sequencing Center for Infectious Disease"/>
            <person name="Wu L."/>
            <person name="Ma J."/>
        </authorList>
    </citation>
    <scope>NUCLEOTIDE SEQUENCE [LARGE SCALE GENOMIC DNA]</scope>
    <source>
        <strain evidence="5">NBRC 113072</strain>
    </source>
</reference>
<protein>
    <submittedName>
        <fullName evidence="4">Dehydrogenase</fullName>
    </submittedName>
</protein>